<keyword evidence="2" id="KW-1133">Transmembrane helix</keyword>
<feature type="compositionally biased region" description="Basic and acidic residues" evidence="1">
    <location>
        <begin position="188"/>
        <end position="198"/>
    </location>
</feature>
<name>A0ABR7VKA6_VIRHA</name>
<gene>
    <name evidence="3" type="primary">tapA</name>
    <name evidence="3" type="ORF">IC602_01115</name>
</gene>
<evidence type="ECO:0000256" key="2">
    <source>
        <dbReference type="SAM" id="Phobius"/>
    </source>
</evidence>
<feature type="transmembrane region" description="Helical" evidence="2">
    <location>
        <begin position="14"/>
        <end position="34"/>
    </location>
</feature>
<protein>
    <submittedName>
        <fullName evidence="3">Amyloid fiber anchoring/assembly protein TapA</fullName>
    </submittedName>
</protein>
<reference evidence="3 4" key="1">
    <citation type="submission" date="2020-09" db="EMBL/GenBank/DDBJ databases">
        <title>Draft Genome Sequences of Oil-Oxidizing Bacteria Halomonas titanicae, Marinobacter lutaoensis, and Virgibacillus halodenitrificans Isolated from Highly Saline Environments.</title>
        <authorList>
            <person name="Grouzdev D.S."/>
            <person name="Sokolova D.S."/>
            <person name="Semenova E.M."/>
            <person name="Borzenkov I.A."/>
            <person name="Bidzhieva S.K."/>
            <person name="Poltaraus A.B."/>
            <person name="Nazina T.N."/>
        </authorList>
    </citation>
    <scope>NUCLEOTIDE SEQUENCE [LARGE SCALE GENOMIC DNA]</scope>
    <source>
        <strain evidence="3 4">VKM B-3472D</strain>
    </source>
</reference>
<dbReference type="EMBL" id="JACWEZ010000001">
    <property type="protein sequence ID" value="MBD1221208.1"/>
    <property type="molecule type" value="Genomic_DNA"/>
</dbReference>
<keyword evidence="2" id="KW-0812">Transmembrane</keyword>
<feature type="compositionally biased region" description="Acidic residues" evidence="1">
    <location>
        <begin position="169"/>
        <end position="182"/>
    </location>
</feature>
<evidence type="ECO:0000313" key="3">
    <source>
        <dbReference type="EMBL" id="MBD1221208.1"/>
    </source>
</evidence>
<dbReference type="Proteomes" id="UP000621631">
    <property type="component" value="Unassembled WGS sequence"/>
</dbReference>
<dbReference type="RefSeq" id="WP_189776569.1">
    <property type="nucleotide sequence ID" value="NZ_JACWEZ010000001.1"/>
</dbReference>
<evidence type="ECO:0000256" key="1">
    <source>
        <dbReference type="SAM" id="MobiDB-lite"/>
    </source>
</evidence>
<feature type="compositionally biased region" description="Basic and acidic residues" evidence="1">
    <location>
        <begin position="213"/>
        <end position="227"/>
    </location>
</feature>
<keyword evidence="2" id="KW-0472">Membrane</keyword>
<dbReference type="NCBIfam" id="TIGR04087">
    <property type="entry name" value="YqxM_for_SipW"/>
    <property type="match status" value="1"/>
</dbReference>
<feature type="region of interest" description="Disordered" evidence="1">
    <location>
        <begin position="169"/>
        <end position="273"/>
    </location>
</feature>
<dbReference type="InterPro" id="IPR023848">
    <property type="entry name" value="TasA"/>
</dbReference>
<feature type="compositionally biased region" description="Basic and acidic residues" evidence="1">
    <location>
        <begin position="235"/>
        <end position="258"/>
    </location>
</feature>
<accession>A0ABR7VKA6</accession>
<comment type="caution">
    <text evidence="3">The sequence shown here is derived from an EMBL/GenBank/DDBJ whole genome shotgun (WGS) entry which is preliminary data.</text>
</comment>
<keyword evidence="4" id="KW-1185">Reference proteome</keyword>
<organism evidence="3 4">
    <name type="scientific">Virgibacillus halodenitrificans</name>
    <name type="common">Bacillus halodenitrificans</name>
    <dbReference type="NCBI Taxonomy" id="1482"/>
    <lineage>
        <taxon>Bacteria</taxon>
        <taxon>Bacillati</taxon>
        <taxon>Bacillota</taxon>
        <taxon>Bacilli</taxon>
        <taxon>Bacillales</taxon>
        <taxon>Bacillaceae</taxon>
        <taxon>Virgibacillus</taxon>
    </lineage>
</organism>
<proteinExistence type="predicted"/>
<evidence type="ECO:0000313" key="4">
    <source>
        <dbReference type="Proteomes" id="UP000621631"/>
    </source>
</evidence>
<sequence length="273" mass="30616">MFNERGKKTGRKKLVIASKLVVSMYVLLFTIGYLTSNTGAYFNDKEKEELVIEAGTWWDGSKLAFTGEPGQSGTCPAKTISVTLQNVGAKMLGSTTYKIYFTETGDPKTGEIIKSGTIGELEENGKKVLNYENVKEGTYQFSVLQREGFPDEKHQEIWSEEIVVTCVEPEEQPTEDDVEASEETSSNQEKEDEPKQTDESESNQNQASDEQEELKNKKAETESKETANSKQTTDSQEKLQENKETDDAQQESESKEQDQAASLVDEETKKRSK</sequence>